<gene>
    <name evidence="2" type="ORF">BS50DRAFT_625507</name>
</gene>
<dbReference type="EMBL" id="KZ678145">
    <property type="protein sequence ID" value="PSN61252.1"/>
    <property type="molecule type" value="Genomic_DNA"/>
</dbReference>
<dbReference type="InterPro" id="IPR025444">
    <property type="entry name" value="Monooxy_af470"/>
</dbReference>
<dbReference type="Proteomes" id="UP000240883">
    <property type="component" value="Unassembled WGS sequence"/>
</dbReference>
<keyword evidence="1" id="KW-0472">Membrane</keyword>
<dbReference type="STRING" id="1448308.A0A2T2N720"/>
<sequence length="256" mass="28894">MALPKLIQLRDDLQMSTWILVGACLQASLLIFLPPRVAIAPSFLLLLTRLFIFLFTRQGLLPDSSLKDSRLGKYTAQIPQHDGSFSKEPSDQDVVVFILGAQSNHVQGRFAPNFLALGDAFGDMWRDLAKNREKNGYLGKTSTLYGTDRDSGNTAVWISYWTSVEKLHEWALGPLHKRGMAMFYNKKKSTPHIGLMHELYVVPKKNWENVYYNFTPFGMGQTHPTHKEKSGSFRSVSPLIKADGPTWKSSGSRMGW</sequence>
<evidence type="ECO:0000256" key="1">
    <source>
        <dbReference type="SAM" id="Phobius"/>
    </source>
</evidence>
<evidence type="ECO:0000313" key="3">
    <source>
        <dbReference type="Proteomes" id="UP000240883"/>
    </source>
</evidence>
<proteinExistence type="predicted"/>
<organism evidence="2 3">
    <name type="scientific">Corynespora cassiicola Philippines</name>
    <dbReference type="NCBI Taxonomy" id="1448308"/>
    <lineage>
        <taxon>Eukaryota</taxon>
        <taxon>Fungi</taxon>
        <taxon>Dikarya</taxon>
        <taxon>Ascomycota</taxon>
        <taxon>Pezizomycotina</taxon>
        <taxon>Dothideomycetes</taxon>
        <taxon>Pleosporomycetidae</taxon>
        <taxon>Pleosporales</taxon>
        <taxon>Corynesporascaceae</taxon>
        <taxon>Corynespora</taxon>
    </lineage>
</organism>
<evidence type="ECO:0008006" key="4">
    <source>
        <dbReference type="Google" id="ProtNLM"/>
    </source>
</evidence>
<feature type="transmembrane region" description="Helical" evidence="1">
    <location>
        <begin position="12"/>
        <end position="32"/>
    </location>
</feature>
<dbReference type="PROSITE" id="PS51257">
    <property type="entry name" value="PROKAR_LIPOPROTEIN"/>
    <property type="match status" value="1"/>
</dbReference>
<protein>
    <recommendedName>
        <fullName evidence="4">DUF4188 domain-containing protein</fullName>
    </recommendedName>
</protein>
<dbReference type="AlphaFoldDB" id="A0A2T2N720"/>
<name>A0A2T2N720_CORCC</name>
<keyword evidence="3" id="KW-1185">Reference proteome</keyword>
<evidence type="ECO:0000313" key="2">
    <source>
        <dbReference type="EMBL" id="PSN61252.1"/>
    </source>
</evidence>
<reference evidence="2 3" key="1">
    <citation type="journal article" date="2018" name="Front. Microbiol.">
        <title>Genome-Wide Analysis of Corynespora cassiicola Leaf Fall Disease Putative Effectors.</title>
        <authorList>
            <person name="Lopez D."/>
            <person name="Ribeiro S."/>
            <person name="Label P."/>
            <person name="Fumanal B."/>
            <person name="Venisse J.S."/>
            <person name="Kohler A."/>
            <person name="de Oliveira R.R."/>
            <person name="Labutti K."/>
            <person name="Lipzen A."/>
            <person name="Lail K."/>
            <person name="Bauer D."/>
            <person name="Ohm R.A."/>
            <person name="Barry K.W."/>
            <person name="Spatafora J."/>
            <person name="Grigoriev I.V."/>
            <person name="Martin F.M."/>
            <person name="Pujade-Renaud V."/>
        </authorList>
    </citation>
    <scope>NUCLEOTIDE SEQUENCE [LARGE SCALE GENOMIC DNA]</scope>
    <source>
        <strain evidence="2 3">Philippines</strain>
    </source>
</reference>
<feature type="transmembrane region" description="Helical" evidence="1">
    <location>
        <begin position="38"/>
        <end position="56"/>
    </location>
</feature>
<dbReference type="OrthoDB" id="3202396at2759"/>
<keyword evidence="1" id="KW-0812">Transmembrane</keyword>
<keyword evidence="1" id="KW-1133">Transmembrane helix</keyword>
<dbReference type="Pfam" id="PF13826">
    <property type="entry name" value="Monooxy_af470-like"/>
    <property type="match status" value="1"/>
</dbReference>
<accession>A0A2T2N720</accession>